<gene>
    <name evidence="3" type="ORF">EYZ11_003173</name>
</gene>
<sequence>MQYLLKINRLGSNAVILALALGDDKPTSFDVTANDFISPSSLPISSTLFKINVIQKLAPGVYKEGYEVSSQTTRESRERPLPRNPLRDDPIPRPSRPYPLYDPLAAEPRRPVPPGDFAPPGFEDEFEIQRPPRGYPPGWGGRNPLNIGDRDLYPPGLGPHDPLRGGIGPGLAPGGEVTVGMTRRYHLEHDMIRSDLEMHHSDQAAGLLVEEELVDAAQVEDSAVLAVTSFKRAAK</sequence>
<evidence type="ECO:0000313" key="3">
    <source>
        <dbReference type="EMBL" id="THC97339.1"/>
    </source>
</evidence>
<accession>A0A4S3JNT3</accession>
<organism evidence="3 4">
    <name type="scientific">Aspergillus tanneri</name>
    <dbReference type="NCBI Taxonomy" id="1220188"/>
    <lineage>
        <taxon>Eukaryota</taxon>
        <taxon>Fungi</taxon>
        <taxon>Dikarya</taxon>
        <taxon>Ascomycota</taxon>
        <taxon>Pezizomycotina</taxon>
        <taxon>Eurotiomycetes</taxon>
        <taxon>Eurotiomycetidae</taxon>
        <taxon>Eurotiales</taxon>
        <taxon>Aspergillaceae</taxon>
        <taxon>Aspergillus</taxon>
        <taxon>Aspergillus subgen. Circumdati</taxon>
    </lineage>
</organism>
<dbReference type="Pfam" id="PF11566">
    <property type="entry name" value="PI31_Prot_N"/>
    <property type="match status" value="1"/>
</dbReference>
<evidence type="ECO:0000259" key="2">
    <source>
        <dbReference type="Pfam" id="PF11566"/>
    </source>
</evidence>
<protein>
    <recommendedName>
        <fullName evidence="2">PI31 proteasome regulator N-terminal domain-containing protein</fullName>
    </recommendedName>
</protein>
<name>A0A4S3JNT3_9EURO</name>
<dbReference type="AlphaFoldDB" id="A0A4S3JNT3"/>
<dbReference type="InterPro" id="IPR021625">
    <property type="entry name" value="PI31_Prot_N"/>
</dbReference>
<feature type="region of interest" description="Disordered" evidence="1">
    <location>
        <begin position="64"/>
        <end position="113"/>
    </location>
</feature>
<reference evidence="3 4" key="1">
    <citation type="submission" date="2019-03" db="EMBL/GenBank/DDBJ databases">
        <title>The genome sequence of a newly discovered highly antifungal drug resistant Aspergillus species, Aspergillus tanneri NIH 1004.</title>
        <authorList>
            <person name="Mounaud S."/>
            <person name="Singh I."/>
            <person name="Joardar V."/>
            <person name="Pakala S."/>
            <person name="Pakala S."/>
            <person name="Venepally P."/>
            <person name="Hoover J."/>
            <person name="Nierman W."/>
            <person name="Chung J."/>
            <person name="Losada L."/>
        </authorList>
    </citation>
    <scope>NUCLEOTIDE SEQUENCE [LARGE SCALE GENOMIC DNA]</scope>
    <source>
        <strain evidence="3 4">NIH1004</strain>
    </source>
</reference>
<evidence type="ECO:0000256" key="1">
    <source>
        <dbReference type="SAM" id="MobiDB-lite"/>
    </source>
</evidence>
<feature type="domain" description="PI31 proteasome regulator N-terminal" evidence="2">
    <location>
        <begin position="1"/>
        <end position="45"/>
    </location>
</feature>
<keyword evidence="4" id="KW-1185">Reference proteome</keyword>
<dbReference type="Proteomes" id="UP000308092">
    <property type="component" value="Unassembled WGS sequence"/>
</dbReference>
<feature type="compositionally biased region" description="Basic and acidic residues" evidence="1">
    <location>
        <begin position="74"/>
        <end position="91"/>
    </location>
</feature>
<proteinExistence type="predicted"/>
<comment type="caution">
    <text evidence="3">The sequence shown here is derived from an EMBL/GenBank/DDBJ whole genome shotgun (WGS) entry which is preliminary data.</text>
</comment>
<dbReference type="VEuPathDB" id="FungiDB:EYZ11_003173"/>
<dbReference type="EMBL" id="SOSA01000078">
    <property type="protein sequence ID" value="THC97339.1"/>
    <property type="molecule type" value="Genomic_DNA"/>
</dbReference>
<evidence type="ECO:0000313" key="4">
    <source>
        <dbReference type="Proteomes" id="UP000308092"/>
    </source>
</evidence>
<dbReference type="STRING" id="1220188.A0A4S3JNT3"/>